<protein>
    <recommendedName>
        <fullName evidence="16">Phosphatidylserine synthase</fullName>
    </recommendedName>
</protein>
<evidence type="ECO:0000256" key="4">
    <source>
        <dbReference type="ARBA" id="ARBA00022679"/>
    </source>
</evidence>
<evidence type="ECO:0000256" key="1">
    <source>
        <dbReference type="ARBA" id="ARBA00004477"/>
    </source>
</evidence>
<feature type="transmembrane region" description="Helical" evidence="14">
    <location>
        <begin position="214"/>
        <end position="235"/>
    </location>
</feature>
<keyword evidence="3" id="KW-0444">Lipid biosynthesis</keyword>
<keyword evidence="7 14" id="KW-1133">Transmembrane helix</keyword>
<evidence type="ECO:0000256" key="8">
    <source>
        <dbReference type="ARBA" id="ARBA00023098"/>
    </source>
</evidence>
<feature type="transmembrane region" description="Helical" evidence="14">
    <location>
        <begin position="473"/>
        <end position="494"/>
    </location>
</feature>
<keyword evidence="10" id="KW-0594">Phospholipid biosynthesis</keyword>
<evidence type="ECO:0000256" key="9">
    <source>
        <dbReference type="ARBA" id="ARBA00023136"/>
    </source>
</evidence>
<evidence type="ECO:0000256" key="5">
    <source>
        <dbReference type="ARBA" id="ARBA00022692"/>
    </source>
</evidence>
<evidence type="ECO:0000256" key="11">
    <source>
        <dbReference type="ARBA" id="ARBA00023264"/>
    </source>
</evidence>
<feature type="compositionally biased region" description="Polar residues" evidence="13">
    <location>
        <begin position="1"/>
        <end position="10"/>
    </location>
</feature>
<reference evidence="15" key="1">
    <citation type="submission" date="2021-01" db="EMBL/GenBank/DDBJ databases">
        <authorList>
            <person name="Corre E."/>
            <person name="Pelletier E."/>
            <person name="Niang G."/>
            <person name="Scheremetjew M."/>
            <person name="Finn R."/>
            <person name="Kale V."/>
            <person name="Holt S."/>
            <person name="Cochrane G."/>
            <person name="Meng A."/>
            <person name="Brown T."/>
            <person name="Cohen L."/>
        </authorList>
    </citation>
    <scope>NUCLEOTIDE SEQUENCE</scope>
    <source>
        <strain evidence="15">CCMP3107</strain>
    </source>
</reference>
<evidence type="ECO:0000256" key="12">
    <source>
        <dbReference type="ARBA" id="ARBA00025707"/>
    </source>
</evidence>
<keyword evidence="9 14" id="KW-0472">Membrane</keyword>
<dbReference type="EMBL" id="HBIU01010887">
    <property type="protein sequence ID" value="CAE0626023.1"/>
    <property type="molecule type" value="Transcribed_RNA"/>
</dbReference>
<feature type="transmembrane region" description="Helical" evidence="14">
    <location>
        <begin position="308"/>
        <end position="329"/>
    </location>
</feature>
<dbReference type="Pfam" id="PF03034">
    <property type="entry name" value="PSS"/>
    <property type="match status" value="1"/>
</dbReference>
<feature type="transmembrane region" description="Helical" evidence="14">
    <location>
        <begin position="126"/>
        <end position="146"/>
    </location>
</feature>
<keyword evidence="5 14" id="KW-0812">Transmembrane</keyword>
<dbReference type="InterPro" id="IPR004277">
    <property type="entry name" value="PSS"/>
</dbReference>
<evidence type="ECO:0000256" key="6">
    <source>
        <dbReference type="ARBA" id="ARBA00022824"/>
    </source>
</evidence>
<evidence type="ECO:0000256" key="14">
    <source>
        <dbReference type="SAM" id="Phobius"/>
    </source>
</evidence>
<keyword evidence="4" id="KW-0808">Transferase</keyword>
<sequence length="499" mass="56369">MISTNQSVGTPNKFDERLEVEPRGTDTTTTIRPPKSPFLAPTSAAGGAENRFRANAEFVERPRQLVVLTAVVGAVALGAFLSSWGEACADEGSRFRLTVAVMSFCFLVHCFLQCRDTLLVRPHPGVWRVVHGLGMLYLLFLAFLLCQDRADALRYVRLLAPDVARLEAQAGASALHTAQDCGFSVPRLVEEFTEVWFYAHVLGWWGKMCIFRNWTLCMILSIGFEVLELSLTWLIPQFNECWWDSLISDAVIANMSGMYAGHLTLRFLETHQFNWGGYQPRLQRALGRFYPLSWSRWEWEALGSFKRFTQVLVLVLLTLAAELNAFMFLNAMDVPKESRLNAARLLLVAAVGVPAAHEYYEYVTNPVSGRLGQNMWVFFGMIQLEWMMWAKFANQSFMDHMEAPPVDITCIWVLSLGLFATWALLFFSLSKPDPAECPSSPSSLSSQTPSNPHRQPTGGPQVDIQQSQKKVKVWRYILVDIVLVAAIAPLFYLAKQYHY</sequence>
<feature type="transmembrane region" description="Helical" evidence="14">
    <location>
        <begin position="406"/>
        <end position="429"/>
    </location>
</feature>
<evidence type="ECO:0000256" key="10">
    <source>
        <dbReference type="ARBA" id="ARBA00023209"/>
    </source>
</evidence>
<comment type="subcellular location">
    <subcellularLocation>
        <location evidence="1">Endoplasmic reticulum membrane</location>
        <topology evidence="1">Multi-pass membrane protein</topology>
    </subcellularLocation>
</comment>
<dbReference type="GO" id="GO:0006659">
    <property type="term" value="P:phosphatidylserine biosynthetic process"/>
    <property type="evidence" value="ECO:0007669"/>
    <property type="project" value="InterPro"/>
</dbReference>
<dbReference type="PANTHER" id="PTHR15362:SF7">
    <property type="entry name" value="PHOSPHATIDYLSERINE SYNTHASE 2"/>
    <property type="match status" value="1"/>
</dbReference>
<keyword evidence="6" id="KW-0256">Endoplasmic reticulum</keyword>
<name>A0A6S9GKL1_HETAK</name>
<feature type="region of interest" description="Disordered" evidence="13">
    <location>
        <begin position="1"/>
        <end position="37"/>
    </location>
</feature>
<evidence type="ECO:0000256" key="13">
    <source>
        <dbReference type="SAM" id="MobiDB-lite"/>
    </source>
</evidence>
<evidence type="ECO:0000313" key="15">
    <source>
        <dbReference type="EMBL" id="CAE0626023.1"/>
    </source>
</evidence>
<evidence type="ECO:0008006" key="16">
    <source>
        <dbReference type="Google" id="ProtNLM"/>
    </source>
</evidence>
<evidence type="ECO:0000256" key="7">
    <source>
        <dbReference type="ARBA" id="ARBA00022989"/>
    </source>
</evidence>
<dbReference type="PANTHER" id="PTHR15362">
    <property type="entry name" value="PHOSPHATIDYLINOSITOL SYNTHASE"/>
    <property type="match status" value="1"/>
</dbReference>
<accession>A0A6S9GKL1</accession>
<feature type="region of interest" description="Disordered" evidence="13">
    <location>
        <begin position="438"/>
        <end position="464"/>
    </location>
</feature>
<comment type="pathway">
    <text evidence="12">Phospholipid metabolism.</text>
</comment>
<proteinExistence type="predicted"/>
<dbReference type="GO" id="GO:0106245">
    <property type="term" value="F:L-serine-phosphatidylethanolamine phosphatidyltransferase activity"/>
    <property type="evidence" value="ECO:0007669"/>
    <property type="project" value="InterPro"/>
</dbReference>
<feature type="compositionally biased region" description="Low complexity" evidence="13">
    <location>
        <begin position="438"/>
        <end position="452"/>
    </location>
</feature>
<dbReference type="GO" id="GO:0005789">
    <property type="term" value="C:endoplasmic reticulum membrane"/>
    <property type="evidence" value="ECO:0007669"/>
    <property type="project" value="UniProtKB-SubCell"/>
</dbReference>
<keyword evidence="11" id="KW-1208">Phospholipid metabolism</keyword>
<keyword evidence="8" id="KW-0443">Lipid metabolism</keyword>
<feature type="transmembrane region" description="Helical" evidence="14">
    <location>
        <begin position="65"/>
        <end position="85"/>
    </location>
</feature>
<dbReference type="AlphaFoldDB" id="A0A6S9GKL1"/>
<comment type="pathway">
    <text evidence="2">Lipid metabolism.</text>
</comment>
<evidence type="ECO:0000256" key="3">
    <source>
        <dbReference type="ARBA" id="ARBA00022516"/>
    </source>
</evidence>
<gene>
    <name evidence="15" type="ORF">HAKA00212_LOCUS4697</name>
</gene>
<organism evidence="15">
    <name type="scientific">Heterosigma akashiwo</name>
    <name type="common">Chromophytic alga</name>
    <name type="synonym">Heterosigma carterae</name>
    <dbReference type="NCBI Taxonomy" id="2829"/>
    <lineage>
        <taxon>Eukaryota</taxon>
        <taxon>Sar</taxon>
        <taxon>Stramenopiles</taxon>
        <taxon>Ochrophyta</taxon>
        <taxon>Raphidophyceae</taxon>
        <taxon>Chattonellales</taxon>
        <taxon>Chattonellaceae</taxon>
        <taxon>Heterosigma</taxon>
    </lineage>
</organism>
<evidence type="ECO:0000256" key="2">
    <source>
        <dbReference type="ARBA" id="ARBA00005189"/>
    </source>
</evidence>
<feature type="compositionally biased region" description="Basic and acidic residues" evidence="13">
    <location>
        <begin position="13"/>
        <end position="24"/>
    </location>
</feature>